<keyword evidence="5" id="KW-0255">Endonuclease</keyword>
<protein>
    <submittedName>
        <fullName evidence="11">Leucine rich repeat domain-containing protein</fullName>
    </submittedName>
</protein>
<dbReference type="EMBL" id="LGAV01000002">
    <property type="protein sequence ID" value="KOS15693.1"/>
    <property type="molecule type" value="Genomic_DNA"/>
</dbReference>
<keyword evidence="12" id="KW-1185">Reference proteome</keyword>
<evidence type="ECO:0000256" key="7">
    <source>
        <dbReference type="ARBA" id="ARBA00022837"/>
    </source>
</evidence>
<sequence>MDTWCLEWARWVRRHEADVCRIEQPTPLRIDIHHLYYVLLHLEGLGAHVGPMDVVVDVPYPTRAPATEASQPQDTSDTKSILSLQQTIHTVSSWWYGDPSAETSAEPVWAYLRTVLPRVTSLAITSAPTSSNEELASYPGTHGTPLHFFTSLAHLALVGVEPCTILGWDRLCIQLTSLSCSYCHIPDVAGVCTDLVVRDASASTMPAAAWHALRCVALPYNELTFLDEASVQHWGHVTYLDVSHNLLNAVPPALAHIPHLRGLNICDNMVDSVLGIYDALPHICALNLSGNRLDSLCGMERLLSLRQVDVRHNQLYDPGEIGRLATLPHISHVWTAANPMLSMTREARIACFTAFAYEKKSILLDDTQPGFWEQRRIQALVAQRRASAPRRDSSVIEAHVASQARRVVKHPQDTAASPQLPPTPAPRRKRKSTSRLTVDDASAPLKQRIEQLRGAKGDDWLRVLAQEPSSEAPSYPVHAVDEPPISGFAWPFRSLLYVISTPLGAAAASAVTVCGGYFAWWRFFRRIPNAAYVTPAVLHSRRVLVGRVTHVGDADGFRLYHTPGLPFLRSWVYKPPTKAADLRQQTISVRLAGCDAPEAAHFGREGQPFADEAKAELKRLVEGRTVWLSLAHIDQYQRLVGTPYVWTWPYIFGKTNVSLSLVRQGLATVYRATGADYGPPTWLSRTLLRVQTGRRALERAEEHAKRSKLGMWSLGRRVETPAEYKQRQARSKS</sequence>
<comment type="caution">
    <text evidence="11">The sequence shown here is derived from an EMBL/GenBank/DDBJ whole genome shotgun (WGS) entry which is preliminary data.</text>
</comment>
<evidence type="ECO:0000259" key="10">
    <source>
        <dbReference type="PROSITE" id="PS50830"/>
    </source>
</evidence>
<dbReference type="GO" id="GO:0016020">
    <property type="term" value="C:membrane"/>
    <property type="evidence" value="ECO:0007669"/>
    <property type="project" value="UniProtKB-SubCell"/>
</dbReference>
<comment type="similarity">
    <text evidence="3">Belongs to the LCL3 family.</text>
</comment>
<evidence type="ECO:0000256" key="1">
    <source>
        <dbReference type="ARBA" id="ARBA00004167"/>
    </source>
</evidence>
<proteinExistence type="inferred from homology"/>
<evidence type="ECO:0000313" key="11">
    <source>
        <dbReference type="EMBL" id="KOS15693.1"/>
    </source>
</evidence>
<feature type="transmembrane region" description="Helical" evidence="9">
    <location>
        <begin position="495"/>
        <end position="520"/>
    </location>
</feature>
<dbReference type="GO" id="GO:0004519">
    <property type="term" value="F:endonuclease activity"/>
    <property type="evidence" value="ECO:0007669"/>
    <property type="project" value="UniProtKB-KW"/>
</dbReference>
<feature type="region of interest" description="Disordered" evidence="8">
    <location>
        <begin position="402"/>
        <end position="440"/>
    </location>
</feature>
<keyword evidence="6" id="KW-0378">Hydrolase</keyword>
<keyword evidence="9" id="KW-0472">Membrane</keyword>
<evidence type="ECO:0000256" key="3">
    <source>
        <dbReference type="ARBA" id="ARBA00005435"/>
    </source>
</evidence>
<dbReference type="Pfam" id="PF13855">
    <property type="entry name" value="LRR_8"/>
    <property type="match status" value="1"/>
</dbReference>
<keyword evidence="9" id="KW-1133">Transmembrane helix</keyword>
<evidence type="ECO:0000256" key="4">
    <source>
        <dbReference type="ARBA" id="ARBA00022722"/>
    </source>
</evidence>
<reference evidence="11 12" key="1">
    <citation type="submission" date="2015-07" db="EMBL/GenBank/DDBJ databases">
        <title>Draft Genome Sequence of Malassezia furfur CBS1878 and Malassezia pachydermatis CBS1879.</title>
        <authorList>
            <person name="Triana S."/>
            <person name="Ohm R."/>
            <person name="Gonzalez A."/>
            <person name="DeCock H."/>
            <person name="Restrepo S."/>
            <person name="Celis A."/>
        </authorList>
    </citation>
    <scope>NUCLEOTIDE SEQUENCE [LARGE SCALE GENOMIC DNA]</scope>
    <source>
        <strain evidence="11 12">CBS 1879</strain>
    </source>
</reference>
<keyword evidence="4" id="KW-0540">Nuclease</keyword>
<keyword evidence="7" id="KW-0106">Calcium</keyword>
<dbReference type="GO" id="GO:0005739">
    <property type="term" value="C:mitochondrion"/>
    <property type="evidence" value="ECO:0007669"/>
    <property type="project" value="UniProtKB-SubCell"/>
</dbReference>
<dbReference type="Pfam" id="PF00565">
    <property type="entry name" value="SNase"/>
    <property type="match status" value="1"/>
</dbReference>
<dbReference type="AlphaFoldDB" id="A0A0M9VQN1"/>
<evidence type="ECO:0000256" key="5">
    <source>
        <dbReference type="ARBA" id="ARBA00022759"/>
    </source>
</evidence>
<evidence type="ECO:0000256" key="6">
    <source>
        <dbReference type="ARBA" id="ARBA00022801"/>
    </source>
</evidence>
<evidence type="ECO:0000313" key="12">
    <source>
        <dbReference type="Proteomes" id="UP000037751"/>
    </source>
</evidence>
<dbReference type="OrthoDB" id="430293at2759"/>
<dbReference type="Proteomes" id="UP000037751">
    <property type="component" value="Unassembled WGS sequence"/>
</dbReference>
<name>A0A0M9VQN1_9BASI</name>
<gene>
    <name evidence="11" type="ORF">Malapachy_2440</name>
</gene>
<dbReference type="PROSITE" id="PS50830">
    <property type="entry name" value="TNASE_3"/>
    <property type="match status" value="1"/>
</dbReference>
<dbReference type="SUPFAM" id="SSF52075">
    <property type="entry name" value="Outer arm dynein light chain 1"/>
    <property type="match status" value="1"/>
</dbReference>
<organism evidence="11 12">
    <name type="scientific">Malassezia pachydermatis</name>
    <dbReference type="NCBI Taxonomy" id="77020"/>
    <lineage>
        <taxon>Eukaryota</taxon>
        <taxon>Fungi</taxon>
        <taxon>Dikarya</taxon>
        <taxon>Basidiomycota</taxon>
        <taxon>Ustilaginomycotina</taxon>
        <taxon>Malasseziomycetes</taxon>
        <taxon>Malasseziales</taxon>
        <taxon>Malasseziaceae</taxon>
        <taxon>Malassezia</taxon>
    </lineage>
</organism>
<dbReference type="Gene3D" id="2.40.50.90">
    <property type="match status" value="1"/>
</dbReference>
<keyword evidence="9" id="KW-0812">Transmembrane</keyword>
<dbReference type="PROSITE" id="PS51450">
    <property type="entry name" value="LRR"/>
    <property type="match status" value="1"/>
</dbReference>
<dbReference type="GO" id="GO:0016787">
    <property type="term" value="F:hydrolase activity"/>
    <property type="evidence" value="ECO:0007669"/>
    <property type="project" value="UniProtKB-KW"/>
</dbReference>
<comment type="subcellular location">
    <subcellularLocation>
        <location evidence="1">Membrane</location>
        <topology evidence="1">Single-pass membrane protein</topology>
    </subcellularLocation>
    <subcellularLocation>
        <location evidence="2">Mitochondrion</location>
    </subcellularLocation>
</comment>
<dbReference type="InterPro" id="IPR016071">
    <property type="entry name" value="Staphylococal_nuclease_OB-fold"/>
</dbReference>
<evidence type="ECO:0000256" key="2">
    <source>
        <dbReference type="ARBA" id="ARBA00004173"/>
    </source>
</evidence>
<dbReference type="PANTHER" id="PTHR12302">
    <property type="entry name" value="EBNA2 BINDING PROTEIN P100"/>
    <property type="match status" value="1"/>
</dbReference>
<dbReference type="InterPro" id="IPR035437">
    <property type="entry name" value="SNase_OB-fold_sf"/>
</dbReference>
<dbReference type="STRING" id="77020.A0A0M9VQN1"/>
<feature type="domain" description="TNase-like" evidence="10">
    <location>
        <begin position="542"/>
        <end position="714"/>
    </location>
</feature>
<dbReference type="SMART" id="SM00318">
    <property type="entry name" value="SNc"/>
    <property type="match status" value="1"/>
</dbReference>
<evidence type="ECO:0000256" key="9">
    <source>
        <dbReference type="SAM" id="Phobius"/>
    </source>
</evidence>
<dbReference type="Gene3D" id="3.80.10.10">
    <property type="entry name" value="Ribonuclease Inhibitor"/>
    <property type="match status" value="1"/>
</dbReference>
<dbReference type="InterPro" id="IPR032675">
    <property type="entry name" value="LRR_dom_sf"/>
</dbReference>
<dbReference type="RefSeq" id="XP_017993325.1">
    <property type="nucleotide sequence ID" value="XM_018136929.1"/>
</dbReference>
<dbReference type="VEuPathDB" id="FungiDB:Malapachy_2440"/>
<accession>A0A0M9VQN1</accession>
<evidence type="ECO:0000256" key="8">
    <source>
        <dbReference type="SAM" id="MobiDB-lite"/>
    </source>
</evidence>
<dbReference type="SUPFAM" id="SSF50199">
    <property type="entry name" value="Staphylococcal nuclease"/>
    <property type="match status" value="1"/>
</dbReference>
<dbReference type="InterPro" id="IPR001611">
    <property type="entry name" value="Leu-rich_rpt"/>
</dbReference>
<dbReference type="GeneID" id="28728804"/>
<dbReference type="PANTHER" id="PTHR12302:SF3">
    <property type="entry name" value="SERINE_THREONINE-PROTEIN KINASE 31"/>
    <property type="match status" value="1"/>
</dbReference>